<dbReference type="EMBL" id="JANQDX010000006">
    <property type="protein sequence ID" value="KAL0922069.1"/>
    <property type="molecule type" value="Genomic_DNA"/>
</dbReference>
<accession>A0ABD0VA62</accession>
<dbReference type="PANTHER" id="PTHR36811">
    <property type="entry name" value="OS08G0444440 PROTEIN"/>
    <property type="match status" value="1"/>
</dbReference>
<dbReference type="PANTHER" id="PTHR36811:SF2">
    <property type="entry name" value="OS08G0444440 PROTEIN"/>
    <property type="match status" value="1"/>
</dbReference>
<proteinExistence type="predicted"/>
<protein>
    <submittedName>
        <fullName evidence="1">Uncharacterized protein</fullName>
    </submittedName>
</protein>
<comment type="caution">
    <text evidence="1">The sequence shown here is derived from an EMBL/GenBank/DDBJ whole genome shotgun (WGS) entry which is preliminary data.</text>
</comment>
<organism evidence="1 2">
    <name type="scientific">Dendrobium thyrsiflorum</name>
    <name type="common">Pinecone-like raceme dendrobium</name>
    <name type="synonym">Orchid</name>
    <dbReference type="NCBI Taxonomy" id="117978"/>
    <lineage>
        <taxon>Eukaryota</taxon>
        <taxon>Viridiplantae</taxon>
        <taxon>Streptophyta</taxon>
        <taxon>Embryophyta</taxon>
        <taxon>Tracheophyta</taxon>
        <taxon>Spermatophyta</taxon>
        <taxon>Magnoliopsida</taxon>
        <taxon>Liliopsida</taxon>
        <taxon>Asparagales</taxon>
        <taxon>Orchidaceae</taxon>
        <taxon>Epidendroideae</taxon>
        <taxon>Malaxideae</taxon>
        <taxon>Dendrobiinae</taxon>
        <taxon>Dendrobium</taxon>
    </lineage>
</organism>
<dbReference type="AlphaFoldDB" id="A0ABD0VA62"/>
<gene>
    <name evidence="1" type="ORF">M5K25_006031</name>
</gene>
<keyword evidence="2" id="KW-1185">Reference proteome</keyword>
<sequence>MEKGIGQGMQRKSMKRRKSKGFAKALAEYLVSDSYMYAPLINSPLSKPPVLPPEYPFSTVEEAAWDVSARSPATPERQNGVQIALAGTARFSKCAKWRAVLSDVNLRGRGRENSLGIDFPVIEMQ</sequence>
<dbReference type="Proteomes" id="UP001552299">
    <property type="component" value="Unassembled WGS sequence"/>
</dbReference>
<reference evidence="1 2" key="1">
    <citation type="journal article" date="2024" name="Plant Biotechnol. J.">
        <title>Dendrobium thyrsiflorum genome and its molecular insights into genes involved in important horticultural traits.</title>
        <authorList>
            <person name="Chen B."/>
            <person name="Wang J.Y."/>
            <person name="Zheng P.J."/>
            <person name="Li K.L."/>
            <person name="Liang Y.M."/>
            <person name="Chen X.F."/>
            <person name="Zhang C."/>
            <person name="Zhao X."/>
            <person name="He X."/>
            <person name="Zhang G.Q."/>
            <person name="Liu Z.J."/>
            <person name="Xu Q."/>
        </authorList>
    </citation>
    <scope>NUCLEOTIDE SEQUENCE [LARGE SCALE GENOMIC DNA]</scope>
    <source>
        <strain evidence="1">GZMU011</strain>
    </source>
</reference>
<evidence type="ECO:0000313" key="1">
    <source>
        <dbReference type="EMBL" id="KAL0922069.1"/>
    </source>
</evidence>
<evidence type="ECO:0000313" key="2">
    <source>
        <dbReference type="Proteomes" id="UP001552299"/>
    </source>
</evidence>
<name>A0ABD0VA62_DENTH</name>